<dbReference type="Pfam" id="PF03682">
    <property type="entry name" value="UPF0158"/>
    <property type="match status" value="1"/>
</dbReference>
<comment type="caution">
    <text evidence="1">The sequence shown here is derived from an EMBL/GenBank/DDBJ whole genome shotgun (WGS) entry which is preliminary data.</text>
</comment>
<proteinExistence type="predicted"/>
<dbReference type="Proteomes" id="UP001500427">
    <property type="component" value="Unassembled WGS sequence"/>
</dbReference>
<accession>A0ABP9J3X2</accession>
<dbReference type="EMBL" id="BAABIW010000004">
    <property type="protein sequence ID" value="GAA5017149.1"/>
    <property type="molecule type" value="Genomic_DNA"/>
</dbReference>
<keyword evidence="2" id="KW-1185">Reference proteome</keyword>
<dbReference type="InterPro" id="IPR005361">
    <property type="entry name" value="UPF0158"/>
</dbReference>
<protein>
    <submittedName>
        <fullName evidence="1">UPF0158 family protein</fullName>
    </submittedName>
</protein>
<name>A0ABP9J3X2_9MICO</name>
<gene>
    <name evidence="1" type="ORF">GCM10023258_03250</name>
</gene>
<organism evidence="1 2">
    <name type="scientific">Terrabacter aeriphilus</name>
    <dbReference type="NCBI Taxonomy" id="515662"/>
    <lineage>
        <taxon>Bacteria</taxon>
        <taxon>Bacillati</taxon>
        <taxon>Actinomycetota</taxon>
        <taxon>Actinomycetes</taxon>
        <taxon>Micrococcales</taxon>
        <taxon>Intrasporangiaceae</taxon>
        <taxon>Terrabacter</taxon>
    </lineage>
</organism>
<reference evidence="2" key="1">
    <citation type="journal article" date="2019" name="Int. J. Syst. Evol. Microbiol.">
        <title>The Global Catalogue of Microorganisms (GCM) 10K type strain sequencing project: providing services to taxonomists for standard genome sequencing and annotation.</title>
        <authorList>
            <consortium name="The Broad Institute Genomics Platform"/>
            <consortium name="The Broad Institute Genome Sequencing Center for Infectious Disease"/>
            <person name="Wu L."/>
            <person name="Ma J."/>
        </authorList>
    </citation>
    <scope>NUCLEOTIDE SEQUENCE [LARGE SCALE GENOMIC DNA]</scope>
    <source>
        <strain evidence="2">JCM 17687</strain>
    </source>
</reference>
<evidence type="ECO:0000313" key="1">
    <source>
        <dbReference type="EMBL" id="GAA5017149.1"/>
    </source>
</evidence>
<sequence>MSHRRLLGGRVKSYADPMLDLDAVDLEEIATALADQTDFEHRWLIDPRTGEMAFWTSDTGIDGENPVEIDELDLVVIDPLPPYAWYQDMADFADGISDRAASDSLHRALQGKGAFRRFKNELYQRHPDLISFWHAFRDARARVRAVQWLTDEALVDEESVREYERAHPDPELP</sequence>
<evidence type="ECO:0000313" key="2">
    <source>
        <dbReference type="Proteomes" id="UP001500427"/>
    </source>
</evidence>